<evidence type="ECO:0000313" key="4">
    <source>
        <dbReference type="Proteomes" id="UP001497392"/>
    </source>
</evidence>
<keyword evidence="2" id="KW-0560">Oxidoreductase</keyword>
<dbReference type="InterPro" id="IPR036291">
    <property type="entry name" value="NAD(P)-bd_dom_sf"/>
</dbReference>
<dbReference type="PANTHER" id="PTHR43544:SF7">
    <property type="entry name" value="NADB-LER2"/>
    <property type="match status" value="1"/>
</dbReference>
<keyword evidence="1" id="KW-0521">NADP</keyword>
<dbReference type="Gene3D" id="3.40.50.720">
    <property type="entry name" value="NAD(P)-binding Rossmann-like Domain"/>
    <property type="match status" value="1"/>
</dbReference>
<dbReference type="SUPFAM" id="SSF51735">
    <property type="entry name" value="NAD(P)-binding Rossmann-fold domains"/>
    <property type="match status" value="1"/>
</dbReference>
<dbReference type="EMBL" id="CAXHTA020000007">
    <property type="protein sequence ID" value="CAL5222893.1"/>
    <property type="molecule type" value="Genomic_DNA"/>
</dbReference>
<dbReference type="Pfam" id="PF13561">
    <property type="entry name" value="adh_short_C2"/>
    <property type="match status" value="1"/>
</dbReference>
<evidence type="ECO:0000256" key="1">
    <source>
        <dbReference type="ARBA" id="ARBA00022857"/>
    </source>
</evidence>
<sequence length="256" mass="27310">MVATYLVTGASRGIGFELTKQLLARGDHVIAAVRDPSKASALKSLPNAANLDIVKIDVEHPESIKEAAAALEAKYPNGIDVLINNAGVLGSFARTSEAPMDDIEFVHKVNVIGPLRVSQVMLPLLKKGNKKVIANVSSTLGSIGDKAQYIKNDEARKANPFASKIVAYKMAKAALNMQTMSLAADLKDDGITVICYCPGWVQTDMGNSGATEFDGKAGPELTPEDSIKAQLKLIDRADLSITGEYFLAPTGEKLPW</sequence>
<comment type="caution">
    <text evidence="3">The sequence shown here is derived from an EMBL/GenBank/DDBJ whole genome shotgun (WGS) entry which is preliminary data.</text>
</comment>
<dbReference type="PANTHER" id="PTHR43544">
    <property type="entry name" value="SHORT-CHAIN DEHYDROGENASE/REDUCTASE"/>
    <property type="match status" value="1"/>
</dbReference>
<dbReference type="PRINTS" id="PR00080">
    <property type="entry name" value="SDRFAMILY"/>
</dbReference>
<organism evidence="3 4">
    <name type="scientific">Coccomyxa viridis</name>
    <dbReference type="NCBI Taxonomy" id="1274662"/>
    <lineage>
        <taxon>Eukaryota</taxon>
        <taxon>Viridiplantae</taxon>
        <taxon>Chlorophyta</taxon>
        <taxon>core chlorophytes</taxon>
        <taxon>Trebouxiophyceae</taxon>
        <taxon>Trebouxiophyceae incertae sedis</taxon>
        <taxon>Coccomyxaceae</taxon>
        <taxon>Coccomyxa</taxon>
    </lineage>
</organism>
<evidence type="ECO:0000313" key="3">
    <source>
        <dbReference type="EMBL" id="CAL5222893.1"/>
    </source>
</evidence>
<dbReference type="InterPro" id="IPR002347">
    <property type="entry name" value="SDR_fam"/>
</dbReference>
<evidence type="ECO:0000256" key="2">
    <source>
        <dbReference type="ARBA" id="ARBA00023002"/>
    </source>
</evidence>
<name>A0ABP1FSI9_9CHLO</name>
<proteinExistence type="predicted"/>
<accession>A0ABP1FSI9</accession>
<keyword evidence="4" id="KW-1185">Reference proteome</keyword>
<protein>
    <submittedName>
        <fullName evidence="3">G5322 protein</fullName>
    </submittedName>
</protein>
<dbReference type="Proteomes" id="UP001497392">
    <property type="component" value="Unassembled WGS sequence"/>
</dbReference>
<dbReference type="PRINTS" id="PR00081">
    <property type="entry name" value="GDHRDH"/>
</dbReference>
<reference evidence="3 4" key="1">
    <citation type="submission" date="2024-06" db="EMBL/GenBank/DDBJ databases">
        <authorList>
            <person name="Kraege A."/>
            <person name="Thomma B."/>
        </authorList>
    </citation>
    <scope>NUCLEOTIDE SEQUENCE [LARGE SCALE GENOMIC DNA]</scope>
</reference>
<dbReference type="CDD" id="cd05325">
    <property type="entry name" value="carb_red_sniffer_like_SDR_c"/>
    <property type="match status" value="1"/>
</dbReference>
<dbReference type="InterPro" id="IPR051468">
    <property type="entry name" value="Fungal_SecMetab_SDRs"/>
</dbReference>
<gene>
    <name evidence="3" type="primary">g5322</name>
    <name evidence="3" type="ORF">VP750_LOCUS4552</name>
</gene>